<protein>
    <submittedName>
        <fullName evidence="2">Transposase</fullName>
    </submittedName>
</protein>
<dbReference type="InterPro" id="IPR003346">
    <property type="entry name" value="Transposase_20"/>
</dbReference>
<dbReference type="EMBL" id="LBJQ01000073">
    <property type="protein sequence ID" value="RXH28981.1"/>
    <property type="molecule type" value="Genomic_DNA"/>
</dbReference>
<dbReference type="GO" id="GO:0003677">
    <property type="term" value="F:DNA binding"/>
    <property type="evidence" value="ECO:0007669"/>
    <property type="project" value="InterPro"/>
</dbReference>
<gene>
    <name evidence="2" type="ORF">XH99_14430</name>
</gene>
<evidence type="ECO:0000313" key="3">
    <source>
        <dbReference type="Proteomes" id="UP000289546"/>
    </source>
</evidence>
<comment type="caution">
    <text evidence="2">The sequence shown here is derived from an EMBL/GenBank/DDBJ whole genome shotgun (WGS) entry which is preliminary data.</text>
</comment>
<dbReference type="NCBIfam" id="NF033542">
    <property type="entry name" value="transpos_IS110"/>
    <property type="match status" value="1"/>
</dbReference>
<proteinExistence type="predicted"/>
<sequence length="238" mass="26277">MRFVPIKTIEQQGCLVLHRTRHLLIRQQTATINSIRAHLAEFGIVAPVGRRGVEHLLEVVADPNDTRVSEAARACVAILGLQLRQLKAQILDLDRRILAWHRSSEASRRLNHIPGVGPLLATALVASIAEPKVFRSGRDFSAWIGLVPKQNSSGGKEKLGNISKRGDRYLRGLFTAGALAVIRYAKIHGTKHRPWLVALLARRPTKVAAIALANKLARIAWALMTKGSRYRQPAALMV</sequence>
<evidence type="ECO:0000313" key="2">
    <source>
        <dbReference type="EMBL" id="RXH28981.1"/>
    </source>
</evidence>
<feature type="domain" description="Transposase IS116/IS110/IS902 C-terminal" evidence="1">
    <location>
        <begin position="108"/>
        <end position="186"/>
    </location>
</feature>
<dbReference type="AlphaFoldDB" id="A0A4Q0S3V5"/>
<dbReference type="Proteomes" id="UP000289546">
    <property type="component" value="Unassembled WGS sequence"/>
</dbReference>
<organism evidence="2 3">
    <name type="scientific">Bradyrhizobium nanningense</name>
    <dbReference type="NCBI Taxonomy" id="1325118"/>
    <lineage>
        <taxon>Bacteria</taxon>
        <taxon>Pseudomonadati</taxon>
        <taxon>Pseudomonadota</taxon>
        <taxon>Alphaproteobacteria</taxon>
        <taxon>Hyphomicrobiales</taxon>
        <taxon>Nitrobacteraceae</taxon>
        <taxon>Bradyrhizobium</taxon>
    </lineage>
</organism>
<reference evidence="2 3" key="1">
    <citation type="submission" date="2015-04" db="EMBL/GenBank/DDBJ databases">
        <title>Comparative genomics of rhizobia nodulating Arachis hypogaea in China.</title>
        <authorList>
            <person name="Li Y."/>
        </authorList>
    </citation>
    <scope>NUCLEOTIDE SEQUENCE [LARGE SCALE GENOMIC DNA]</scope>
    <source>
        <strain evidence="2 3">CCBAU 51757</strain>
    </source>
</reference>
<accession>A0A4Q0S3V5</accession>
<dbReference type="InterPro" id="IPR047650">
    <property type="entry name" value="Transpos_IS110"/>
</dbReference>
<dbReference type="PANTHER" id="PTHR33055">
    <property type="entry name" value="TRANSPOSASE FOR INSERTION SEQUENCE ELEMENT IS1111A"/>
    <property type="match status" value="1"/>
</dbReference>
<keyword evidence="3" id="KW-1185">Reference proteome</keyword>
<dbReference type="GO" id="GO:0004803">
    <property type="term" value="F:transposase activity"/>
    <property type="evidence" value="ECO:0007669"/>
    <property type="project" value="InterPro"/>
</dbReference>
<dbReference type="GO" id="GO:0006313">
    <property type="term" value="P:DNA transposition"/>
    <property type="evidence" value="ECO:0007669"/>
    <property type="project" value="InterPro"/>
</dbReference>
<evidence type="ECO:0000259" key="1">
    <source>
        <dbReference type="Pfam" id="PF02371"/>
    </source>
</evidence>
<dbReference type="Pfam" id="PF02371">
    <property type="entry name" value="Transposase_20"/>
    <property type="match status" value="1"/>
</dbReference>
<dbReference type="PANTHER" id="PTHR33055:SF3">
    <property type="entry name" value="PUTATIVE TRANSPOSASE FOR IS117-RELATED"/>
    <property type="match status" value="1"/>
</dbReference>
<name>A0A4Q0S3V5_9BRAD</name>